<dbReference type="GO" id="GO:0012505">
    <property type="term" value="C:endomembrane system"/>
    <property type="evidence" value="ECO:0007669"/>
    <property type="project" value="UniProtKB-SubCell"/>
</dbReference>
<comment type="subcellular location">
    <subcellularLocation>
        <location evidence="1">Endomembrane system</location>
        <topology evidence="1">Multi-pass membrane protein</topology>
    </subcellularLocation>
</comment>
<feature type="transmembrane region" description="Helical" evidence="7">
    <location>
        <begin position="216"/>
        <end position="235"/>
    </location>
</feature>
<evidence type="ECO:0000256" key="6">
    <source>
        <dbReference type="ARBA" id="ARBA00023136"/>
    </source>
</evidence>
<keyword evidence="5 7" id="KW-1133">Transmembrane helix</keyword>
<dbReference type="SUPFAM" id="SSF103473">
    <property type="entry name" value="MFS general substrate transporter"/>
    <property type="match status" value="1"/>
</dbReference>
<feature type="transmembrane region" description="Helical" evidence="7">
    <location>
        <begin position="286"/>
        <end position="307"/>
    </location>
</feature>
<dbReference type="Gene3D" id="1.20.1250.20">
    <property type="entry name" value="MFS general substrate transporter like domains"/>
    <property type="match status" value="1"/>
</dbReference>
<feature type="transmembrane region" description="Helical" evidence="7">
    <location>
        <begin position="241"/>
        <end position="265"/>
    </location>
</feature>
<evidence type="ECO:0000256" key="7">
    <source>
        <dbReference type="SAM" id="Phobius"/>
    </source>
</evidence>
<feature type="transmembrane region" description="Helical" evidence="7">
    <location>
        <begin position="565"/>
        <end position="583"/>
    </location>
</feature>
<dbReference type="Pfam" id="PF07690">
    <property type="entry name" value="MFS_1"/>
    <property type="match status" value="1"/>
</dbReference>
<evidence type="ECO:0000256" key="4">
    <source>
        <dbReference type="ARBA" id="ARBA00022692"/>
    </source>
</evidence>
<evidence type="ECO:0000259" key="8">
    <source>
        <dbReference type="PROSITE" id="PS50850"/>
    </source>
</evidence>
<dbReference type="InterPro" id="IPR036259">
    <property type="entry name" value="MFS_trans_sf"/>
</dbReference>
<evidence type="ECO:0000256" key="1">
    <source>
        <dbReference type="ARBA" id="ARBA00004127"/>
    </source>
</evidence>
<name>A0A1L0G4X6_9ASCO</name>
<keyword evidence="4 7" id="KW-0812">Transmembrane</keyword>
<keyword evidence="3" id="KW-0813">Transport</keyword>
<evidence type="ECO:0000256" key="2">
    <source>
        <dbReference type="ARBA" id="ARBA00008335"/>
    </source>
</evidence>
<keyword evidence="6 7" id="KW-0472">Membrane</keyword>
<dbReference type="PANTHER" id="PTHR23501:SF191">
    <property type="entry name" value="VACUOLAR BASIC AMINO ACID TRANSPORTER 4"/>
    <property type="match status" value="1"/>
</dbReference>
<dbReference type="GO" id="GO:0015174">
    <property type="term" value="F:basic amino acid transmembrane transporter activity"/>
    <property type="evidence" value="ECO:0007669"/>
    <property type="project" value="TreeGrafter"/>
</dbReference>
<feature type="transmembrane region" description="Helical" evidence="7">
    <location>
        <begin position="459"/>
        <end position="478"/>
    </location>
</feature>
<dbReference type="Proteomes" id="UP000182334">
    <property type="component" value="Chromosome III"/>
</dbReference>
<feature type="transmembrane region" description="Helical" evidence="7">
    <location>
        <begin position="126"/>
        <end position="144"/>
    </location>
</feature>
<dbReference type="GO" id="GO:0000329">
    <property type="term" value="C:fungal-type vacuole membrane"/>
    <property type="evidence" value="ECO:0007669"/>
    <property type="project" value="TreeGrafter"/>
</dbReference>
<feature type="transmembrane region" description="Helical" evidence="7">
    <location>
        <begin position="184"/>
        <end position="204"/>
    </location>
</feature>
<feature type="transmembrane region" description="Helical" evidence="7">
    <location>
        <begin position="319"/>
        <end position="340"/>
    </location>
</feature>
<comment type="similarity">
    <text evidence="2">Belongs to the major facilitator superfamily.</text>
</comment>
<feature type="domain" description="Major facilitator superfamily (MFS) profile" evidence="8">
    <location>
        <begin position="91"/>
        <end position="588"/>
    </location>
</feature>
<evidence type="ECO:0000256" key="3">
    <source>
        <dbReference type="ARBA" id="ARBA00022448"/>
    </source>
</evidence>
<dbReference type="EMBL" id="LT635758">
    <property type="protein sequence ID" value="SGZ51629.1"/>
    <property type="molecule type" value="Genomic_DNA"/>
</dbReference>
<sequence length="595" mass="63703">MTNGSNSHTHNLYPNIIKDSSTGSAGIVAGELVAEDEGLISIKTLGAHSYGAMESSSSKTSVNVTEESIGEAASMSEETQFALPRAQLTMVISSLYMASFLAALDTTVVTTLLTVIASELDAVENIGWIATAYLLSCSAFQPLFGKLSDIFGRKVLLLVCCFFFAVGCCICVTDSLLWLVVGRFVTGIGGSGLTTLGTITMSDLIPLRERGLYQGLANIFFGLGAASGGIIGGLVSDALGWRYVFIIQVPLAVIVGSALWMFLNLPEGSPGLGAEGSEFKDKLKRVDFLGAFFLVSSLMIILTAATLGGQQFAYSSMTFITLVVVSLMLLGSFVLTELFISKEPIIPMNLMVERTVLASSLANWFYTMGTFVNLFYVPLFFQIVIGMSATDSGLRLVTNFFAVSLGSVGAGLYMRQTGRYYNYAVIVGILALLGMANIINLNANSAIFTQFTVMLLPGFAYASILTITLLSLIAAVPVKFQACTTSIQYTFRATGSTLGVSIASAIFQAATRSSLSEKLHQIISDEDLANQILKRAMENTNYAKEAPEAIKKAIRSSYGLGCRGAFIFSAICIFLGYTSSLLMKEHVLHTSMNRD</sequence>
<proteinExistence type="inferred from homology"/>
<evidence type="ECO:0000256" key="5">
    <source>
        <dbReference type="ARBA" id="ARBA00022989"/>
    </source>
</evidence>
<keyword evidence="10" id="KW-1185">Reference proteome</keyword>
<feature type="transmembrane region" description="Helical" evidence="7">
    <location>
        <begin position="156"/>
        <end position="178"/>
    </location>
</feature>
<feature type="transmembrane region" description="Helical" evidence="7">
    <location>
        <begin position="361"/>
        <end position="381"/>
    </location>
</feature>
<gene>
    <name evidence="9" type="ORF">SAMEA4029010_CIC11G00000003135</name>
</gene>
<dbReference type="PROSITE" id="PS50850">
    <property type="entry name" value="MFS"/>
    <property type="match status" value="1"/>
</dbReference>
<accession>A0A1L0G4X6</accession>
<dbReference type="AlphaFoldDB" id="A0A1L0G4X6"/>
<dbReference type="OrthoDB" id="3437016at2759"/>
<protein>
    <submittedName>
        <fullName evidence="9">CIC11C00000003135</fullName>
    </submittedName>
</protein>
<dbReference type="InterPro" id="IPR011701">
    <property type="entry name" value="MFS"/>
</dbReference>
<dbReference type="PANTHER" id="PTHR23501">
    <property type="entry name" value="MAJOR FACILITATOR SUPERFAMILY"/>
    <property type="match status" value="1"/>
</dbReference>
<evidence type="ECO:0000313" key="9">
    <source>
        <dbReference type="EMBL" id="SGZ51629.1"/>
    </source>
</evidence>
<reference evidence="9 10" key="1">
    <citation type="submission" date="2016-10" db="EMBL/GenBank/DDBJ databases">
        <authorList>
            <person name="de Groot N.N."/>
        </authorList>
    </citation>
    <scope>NUCLEOTIDE SEQUENCE [LARGE SCALE GENOMIC DNA]</scope>
    <source>
        <strain evidence="9 10">CBS 141442</strain>
    </source>
</reference>
<feature type="transmembrane region" description="Helical" evidence="7">
    <location>
        <begin position="420"/>
        <end position="439"/>
    </location>
</feature>
<dbReference type="InterPro" id="IPR020846">
    <property type="entry name" value="MFS_dom"/>
</dbReference>
<evidence type="ECO:0000313" key="10">
    <source>
        <dbReference type="Proteomes" id="UP000182334"/>
    </source>
</evidence>
<feature type="transmembrane region" description="Helical" evidence="7">
    <location>
        <begin position="95"/>
        <end position="120"/>
    </location>
</feature>
<organism evidence="9 10">
    <name type="scientific">Sungouiella intermedia</name>
    <dbReference type="NCBI Taxonomy" id="45354"/>
    <lineage>
        <taxon>Eukaryota</taxon>
        <taxon>Fungi</taxon>
        <taxon>Dikarya</taxon>
        <taxon>Ascomycota</taxon>
        <taxon>Saccharomycotina</taxon>
        <taxon>Pichiomycetes</taxon>
        <taxon>Metschnikowiaceae</taxon>
        <taxon>Sungouiella</taxon>
    </lineage>
</organism>
<feature type="transmembrane region" description="Helical" evidence="7">
    <location>
        <begin position="393"/>
        <end position="413"/>
    </location>
</feature>